<dbReference type="InterPro" id="IPR016162">
    <property type="entry name" value="Ald_DH_N"/>
</dbReference>
<feature type="domain" description="Aldehyde dehydrogenase" evidence="4">
    <location>
        <begin position="9"/>
        <end position="444"/>
    </location>
</feature>
<dbReference type="InterPro" id="IPR016161">
    <property type="entry name" value="Ald_DH/histidinol_DH"/>
</dbReference>
<evidence type="ECO:0000256" key="2">
    <source>
        <dbReference type="PROSITE-ProRule" id="PRU10007"/>
    </source>
</evidence>
<comment type="caution">
    <text evidence="5">The sequence shown here is derived from an EMBL/GenBank/DDBJ whole genome shotgun (WGS) entry which is preliminary data.</text>
</comment>
<comment type="similarity">
    <text evidence="3">Belongs to the aldehyde dehydrogenase family.</text>
</comment>
<dbReference type="Proteomes" id="UP001147700">
    <property type="component" value="Unassembled WGS sequence"/>
</dbReference>
<keyword evidence="1 3" id="KW-0560">Oxidoreductase</keyword>
<sequence length="450" mass="47079">MTSLASPPDTGTFDVLDPSTGEVIETLPVGDVDAAVAAARAAFPAWARTAPADRAAALKAGARRLREHVEELAELQTREGGKPLDDSRGGVEAGIGAIEQYAELGPLHRGRALQGGWDAVDVMRYEPRGVVALLVPWNDPVAIACGQIAAALVTGNAVVFKPSEKTPLTGARIVELLDIPGALQLLQGDARVGRPLAAHADVDLVMHTGSVQTGREIADVVAKRFGKALLELGGKDALIVDADVDPEWAAQQAALGAFANAGQICTSVERIYVHKDVAEPFIAALAKAADEWTIGPLINERQRRLVHDHVTDALERGARLVRGGAVPDGPGFFYPPTVLVGGDRDAPLLRDETFGPVAAVQVVDSFDTALELADRTEYGLAATVLTKNPAHAQRAARELQVGTVKINAVFGGAPGGAAEPARLSGSGFGYGPELLDELTRTKVVHMGIAP</sequence>
<dbReference type="RefSeq" id="WP_202958483.1">
    <property type="nucleotide sequence ID" value="NZ_JAPCID010000016.1"/>
</dbReference>
<dbReference type="SUPFAM" id="SSF53720">
    <property type="entry name" value="ALDH-like"/>
    <property type="match status" value="1"/>
</dbReference>
<feature type="active site" evidence="2">
    <location>
        <position position="231"/>
    </location>
</feature>
<reference evidence="5" key="1">
    <citation type="submission" date="2022-10" db="EMBL/GenBank/DDBJ databases">
        <title>The WGS of Solirubrobacter sp. CPCC 204708.</title>
        <authorList>
            <person name="Jiang Z."/>
        </authorList>
    </citation>
    <scope>NUCLEOTIDE SEQUENCE</scope>
    <source>
        <strain evidence="5">CPCC 204708</strain>
    </source>
</reference>
<evidence type="ECO:0000313" key="5">
    <source>
        <dbReference type="EMBL" id="MDA0138474.1"/>
    </source>
</evidence>
<organism evidence="5 6">
    <name type="scientific">Solirubrobacter deserti</name>
    <dbReference type="NCBI Taxonomy" id="2282478"/>
    <lineage>
        <taxon>Bacteria</taxon>
        <taxon>Bacillati</taxon>
        <taxon>Actinomycetota</taxon>
        <taxon>Thermoleophilia</taxon>
        <taxon>Solirubrobacterales</taxon>
        <taxon>Solirubrobacteraceae</taxon>
        <taxon>Solirubrobacter</taxon>
    </lineage>
</organism>
<evidence type="ECO:0000313" key="6">
    <source>
        <dbReference type="Proteomes" id="UP001147700"/>
    </source>
</evidence>
<dbReference type="PANTHER" id="PTHR11699">
    <property type="entry name" value="ALDEHYDE DEHYDROGENASE-RELATED"/>
    <property type="match status" value="1"/>
</dbReference>
<dbReference type="EMBL" id="JAPCID010000016">
    <property type="protein sequence ID" value="MDA0138474.1"/>
    <property type="molecule type" value="Genomic_DNA"/>
</dbReference>
<dbReference type="InterPro" id="IPR029510">
    <property type="entry name" value="Ald_DH_CS_GLU"/>
</dbReference>
<dbReference type="Gene3D" id="3.40.309.10">
    <property type="entry name" value="Aldehyde Dehydrogenase, Chain A, domain 2"/>
    <property type="match status" value="1"/>
</dbReference>
<gene>
    <name evidence="5" type="ORF">OJ962_13305</name>
</gene>
<dbReference type="PROSITE" id="PS00687">
    <property type="entry name" value="ALDEHYDE_DEHYDR_GLU"/>
    <property type="match status" value="1"/>
</dbReference>
<name>A0ABT4RIV7_9ACTN</name>
<dbReference type="CDD" id="cd07078">
    <property type="entry name" value="ALDH"/>
    <property type="match status" value="1"/>
</dbReference>
<evidence type="ECO:0000256" key="3">
    <source>
        <dbReference type="RuleBase" id="RU003345"/>
    </source>
</evidence>
<dbReference type="Gene3D" id="3.40.605.10">
    <property type="entry name" value="Aldehyde Dehydrogenase, Chain A, domain 1"/>
    <property type="match status" value="1"/>
</dbReference>
<keyword evidence="6" id="KW-1185">Reference proteome</keyword>
<proteinExistence type="inferred from homology"/>
<dbReference type="InterPro" id="IPR016163">
    <property type="entry name" value="Ald_DH_C"/>
</dbReference>
<evidence type="ECO:0000256" key="1">
    <source>
        <dbReference type="ARBA" id="ARBA00023002"/>
    </source>
</evidence>
<evidence type="ECO:0000259" key="4">
    <source>
        <dbReference type="Pfam" id="PF00171"/>
    </source>
</evidence>
<dbReference type="Pfam" id="PF00171">
    <property type="entry name" value="Aldedh"/>
    <property type="match status" value="1"/>
</dbReference>
<protein>
    <submittedName>
        <fullName evidence="5">Aldehyde dehydrogenase family protein</fullName>
    </submittedName>
</protein>
<accession>A0ABT4RIV7</accession>
<dbReference type="InterPro" id="IPR015590">
    <property type="entry name" value="Aldehyde_DH_dom"/>
</dbReference>